<feature type="domain" description="F-box" evidence="1">
    <location>
        <begin position="424"/>
        <end position="456"/>
    </location>
</feature>
<evidence type="ECO:0000313" key="3">
    <source>
        <dbReference type="Proteomes" id="UP000663853"/>
    </source>
</evidence>
<evidence type="ECO:0000313" key="2">
    <source>
        <dbReference type="EMBL" id="CAE6487582.1"/>
    </source>
</evidence>
<dbReference type="Pfam" id="PF00646">
    <property type="entry name" value="F-box"/>
    <property type="match status" value="1"/>
</dbReference>
<reference evidence="2" key="1">
    <citation type="submission" date="2021-01" db="EMBL/GenBank/DDBJ databases">
        <authorList>
            <person name="Kaushik A."/>
        </authorList>
    </citation>
    <scope>NUCLEOTIDE SEQUENCE</scope>
    <source>
        <strain evidence="2">AG6-10EEA</strain>
    </source>
</reference>
<gene>
    <name evidence="2" type="ORF">RDB_LOCUS97266</name>
</gene>
<dbReference type="InterPro" id="IPR036047">
    <property type="entry name" value="F-box-like_dom_sf"/>
</dbReference>
<protein>
    <recommendedName>
        <fullName evidence="1">F-box domain-containing protein</fullName>
    </recommendedName>
</protein>
<dbReference type="CDD" id="cd09917">
    <property type="entry name" value="F-box_SF"/>
    <property type="match status" value="1"/>
</dbReference>
<dbReference type="InterPro" id="IPR001810">
    <property type="entry name" value="F-box_dom"/>
</dbReference>
<comment type="caution">
    <text evidence="2">The sequence shown here is derived from an EMBL/GenBank/DDBJ whole genome shotgun (WGS) entry which is preliminary data.</text>
</comment>
<accession>A0A8H3H746</accession>
<dbReference type="SUPFAM" id="SSF81383">
    <property type="entry name" value="F-box domain"/>
    <property type="match status" value="1"/>
</dbReference>
<evidence type="ECO:0000259" key="1">
    <source>
        <dbReference type="Pfam" id="PF00646"/>
    </source>
</evidence>
<proteinExistence type="predicted"/>
<sequence length="531" mass="61072">MGTGGYFAYRYEKKYYRRYLWYDAYPSGHGQRLANMVPRDPSAFKDWVADRIKMLENAKLDDEEVTHPGVSVDDGEYIGDNLGFNVIRDLEWTFIGGFILWTYVIDLDNLVFTINGTTHLRLDNMPPFLNDRSSGGDDHRSYVGQARIPSQHISTTVDLWPAPNFDTEESQRNYKALRPIIVPANEWGAPTWDDLSVSQQFSIEFTHQLLRKTSGKFIYAYAPFIRSRIGKFCWDVLCASVPALPLFQKDDLSQKGDFSNVDLCRTLSCGFTGFYSLEAYHGMLHLTTGCDLPFGDREAGEYFWFRDRIITFCVRLGDPTYVAYEVEQMVRKMRHGHDEFMESVGIILSSQRELVVVAVDGPIVRHTPVLDIRTTPRGERPGRASDGRLLLTHLLSPPLTTSRLPWRITHPGQLPPVSSGPTMNLPPEILRIIIHQVDMGTYLALCRVSRSIRSVCVANPRVGKYTVLHRVPEFNTVFAARSMDNELKTIYLQWKYTRDVYSSVSEWEWEWELREVEAEELDRLKLKNNVQ</sequence>
<dbReference type="Proteomes" id="UP000663853">
    <property type="component" value="Unassembled WGS sequence"/>
</dbReference>
<dbReference type="EMBL" id="CAJMXA010002815">
    <property type="protein sequence ID" value="CAE6487582.1"/>
    <property type="molecule type" value="Genomic_DNA"/>
</dbReference>
<organism evidence="2 3">
    <name type="scientific">Rhizoctonia solani</name>
    <dbReference type="NCBI Taxonomy" id="456999"/>
    <lineage>
        <taxon>Eukaryota</taxon>
        <taxon>Fungi</taxon>
        <taxon>Dikarya</taxon>
        <taxon>Basidiomycota</taxon>
        <taxon>Agaricomycotina</taxon>
        <taxon>Agaricomycetes</taxon>
        <taxon>Cantharellales</taxon>
        <taxon>Ceratobasidiaceae</taxon>
        <taxon>Rhizoctonia</taxon>
    </lineage>
</organism>
<dbReference type="AlphaFoldDB" id="A0A8H3H746"/>
<name>A0A8H3H746_9AGAM</name>